<evidence type="ECO:0000256" key="9">
    <source>
        <dbReference type="ARBA" id="ARBA00023125"/>
    </source>
</evidence>
<comment type="function">
    <text evidence="10">Confers DNA tethering and processivity to DNA polymerases and other proteins. Acts as a clamp, forming a ring around DNA (a reaction catalyzed by the clamp-loading complex) which diffuses in an ATP-independent manner freely and bidirectionally along dsDNA. Initially characterized for its ability to contact the catalytic subunit of DNA polymerase III (Pol III), a complex, multichain enzyme responsible for most of the replicative synthesis in bacteria; Pol III exhibits 3'-5' exonuclease proofreading activity. The beta chain is required for initiation of replication as well as for processivity of DNA replication.</text>
</comment>
<dbReference type="EMBL" id="JALBUF010000004">
    <property type="protein sequence ID" value="MCI0183277.1"/>
    <property type="molecule type" value="Genomic_DNA"/>
</dbReference>
<keyword evidence="9" id="KW-0238">DNA-binding</keyword>
<evidence type="ECO:0000259" key="13">
    <source>
        <dbReference type="Pfam" id="PF02768"/>
    </source>
</evidence>
<evidence type="ECO:0000256" key="2">
    <source>
        <dbReference type="ARBA" id="ARBA00010752"/>
    </source>
</evidence>
<dbReference type="AlphaFoldDB" id="A0A9X1VC32"/>
<keyword evidence="4 10" id="KW-0963">Cytoplasm</keyword>
<dbReference type="GO" id="GO:0009360">
    <property type="term" value="C:DNA polymerase III complex"/>
    <property type="evidence" value="ECO:0007669"/>
    <property type="project" value="InterPro"/>
</dbReference>
<dbReference type="PANTHER" id="PTHR30478:SF0">
    <property type="entry name" value="BETA SLIDING CLAMP"/>
    <property type="match status" value="1"/>
</dbReference>
<feature type="domain" description="DNA polymerase III beta sliding clamp C-terminal" evidence="13">
    <location>
        <begin position="255"/>
        <end position="376"/>
    </location>
</feature>
<dbReference type="SUPFAM" id="SSF55979">
    <property type="entry name" value="DNA clamp"/>
    <property type="match status" value="3"/>
</dbReference>
<evidence type="ECO:0000256" key="7">
    <source>
        <dbReference type="ARBA" id="ARBA00022705"/>
    </source>
</evidence>
<dbReference type="Gene3D" id="3.10.150.10">
    <property type="entry name" value="DNA Polymerase III, subunit A, domain 2"/>
    <property type="match status" value="1"/>
</dbReference>
<dbReference type="RefSeq" id="WP_241713342.1">
    <property type="nucleotide sequence ID" value="NZ_JALBUF010000004.1"/>
</dbReference>
<sequence>MRIVILKSHLLQALQTISKAIPTRTAKPILYGVHVAAMTDGLQLTAYDLEIGIQTLIIPAEESDEPTLQIEQEGSIVLHAKYLLDITRKLPHKLVRIDVTDLTTTIRSGSATYTLNGMDPREYPKLPEITEDMSLSLPADVFISLIEQTNFATATTEIRPTLTGVLFSFKEPELRFIASDSHRLSIHSIQAESKHAYEQLEAIIPRKSLLELMKILPTSDVLTDVYIADNQLLVNFGLTKFYSRLIEGQYPDISRIIPTTWRTAIEVDPKQFTESIERAALLARENENQVIRLYLRRTHIEITSHSPDIGKVTETVDPKAFEGEDLQIACNAKFLLDALKALQNEQVRIEFTSPGSAFTLKPSTKDRPLHLILPVRFGPNA</sequence>
<dbReference type="PIRSF" id="PIRSF000804">
    <property type="entry name" value="DNA_pol_III_b"/>
    <property type="match status" value="1"/>
</dbReference>
<evidence type="ECO:0000313" key="15">
    <source>
        <dbReference type="Proteomes" id="UP001139263"/>
    </source>
</evidence>
<name>A0A9X1VC32_9BACL</name>
<keyword evidence="6 10" id="KW-0548">Nucleotidyltransferase</keyword>
<feature type="domain" description="DNA polymerase III beta sliding clamp central" evidence="12">
    <location>
        <begin position="137"/>
        <end position="252"/>
    </location>
</feature>
<comment type="subcellular location">
    <subcellularLocation>
        <location evidence="1 10">Cytoplasm</location>
    </subcellularLocation>
</comment>
<evidence type="ECO:0000259" key="12">
    <source>
        <dbReference type="Pfam" id="PF02767"/>
    </source>
</evidence>
<dbReference type="InterPro" id="IPR022637">
    <property type="entry name" value="DNA_polIII_beta_cen"/>
</dbReference>
<evidence type="ECO:0000313" key="14">
    <source>
        <dbReference type="EMBL" id="MCI0183277.1"/>
    </source>
</evidence>
<evidence type="ECO:0000256" key="4">
    <source>
        <dbReference type="ARBA" id="ARBA00022490"/>
    </source>
</evidence>
<dbReference type="Proteomes" id="UP001139263">
    <property type="component" value="Unassembled WGS sequence"/>
</dbReference>
<dbReference type="PANTHER" id="PTHR30478">
    <property type="entry name" value="DNA POLYMERASE III SUBUNIT BETA"/>
    <property type="match status" value="1"/>
</dbReference>
<dbReference type="SMART" id="SM00480">
    <property type="entry name" value="POL3Bc"/>
    <property type="match status" value="1"/>
</dbReference>
<evidence type="ECO:0000256" key="10">
    <source>
        <dbReference type="PIRNR" id="PIRNR000804"/>
    </source>
</evidence>
<dbReference type="GO" id="GO:0008408">
    <property type="term" value="F:3'-5' exonuclease activity"/>
    <property type="evidence" value="ECO:0007669"/>
    <property type="project" value="InterPro"/>
</dbReference>
<dbReference type="InterPro" id="IPR046938">
    <property type="entry name" value="DNA_clamp_sf"/>
</dbReference>
<accession>A0A9X1VC32</accession>
<evidence type="ECO:0000256" key="5">
    <source>
        <dbReference type="ARBA" id="ARBA00022679"/>
    </source>
</evidence>
<dbReference type="Pfam" id="PF02768">
    <property type="entry name" value="DNA_pol3_beta_3"/>
    <property type="match status" value="1"/>
</dbReference>
<dbReference type="CDD" id="cd00140">
    <property type="entry name" value="beta_clamp"/>
    <property type="match status" value="1"/>
</dbReference>
<protein>
    <recommendedName>
        <fullName evidence="3 10">Beta sliding clamp</fullName>
    </recommendedName>
</protein>
<evidence type="ECO:0000256" key="1">
    <source>
        <dbReference type="ARBA" id="ARBA00004496"/>
    </source>
</evidence>
<dbReference type="InterPro" id="IPR001001">
    <property type="entry name" value="DNA_polIII_beta"/>
</dbReference>
<keyword evidence="15" id="KW-1185">Reference proteome</keyword>
<evidence type="ECO:0000256" key="3">
    <source>
        <dbReference type="ARBA" id="ARBA00021035"/>
    </source>
</evidence>
<evidence type="ECO:0000259" key="11">
    <source>
        <dbReference type="Pfam" id="PF00712"/>
    </source>
</evidence>
<dbReference type="GO" id="GO:0003887">
    <property type="term" value="F:DNA-directed DNA polymerase activity"/>
    <property type="evidence" value="ECO:0007669"/>
    <property type="project" value="UniProtKB-UniRule"/>
</dbReference>
<keyword evidence="8 10" id="KW-0239">DNA-directed DNA polymerase</keyword>
<dbReference type="InterPro" id="IPR022635">
    <property type="entry name" value="DNA_polIII_beta_C"/>
</dbReference>
<dbReference type="InterPro" id="IPR022634">
    <property type="entry name" value="DNA_polIII_beta_N"/>
</dbReference>
<feature type="domain" description="DNA polymerase III beta sliding clamp N-terminal" evidence="11">
    <location>
        <begin position="1"/>
        <end position="127"/>
    </location>
</feature>
<comment type="subunit">
    <text evidence="10">Forms a ring-shaped head-to-tail homodimer around DNA.</text>
</comment>
<dbReference type="Pfam" id="PF00712">
    <property type="entry name" value="DNA_pol3_beta"/>
    <property type="match status" value="1"/>
</dbReference>
<keyword evidence="7 10" id="KW-0235">DNA replication</keyword>
<dbReference type="GO" id="GO:0005737">
    <property type="term" value="C:cytoplasm"/>
    <property type="evidence" value="ECO:0007669"/>
    <property type="project" value="UniProtKB-SubCell"/>
</dbReference>
<keyword evidence="5 10" id="KW-0808">Transferase</keyword>
<dbReference type="NCBIfam" id="TIGR00663">
    <property type="entry name" value="dnan"/>
    <property type="match status" value="1"/>
</dbReference>
<dbReference type="GO" id="GO:0003677">
    <property type="term" value="F:DNA binding"/>
    <property type="evidence" value="ECO:0007669"/>
    <property type="project" value="UniProtKB-UniRule"/>
</dbReference>
<proteinExistence type="inferred from homology"/>
<evidence type="ECO:0000256" key="6">
    <source>
        <dbReference type="ARBA" id="ARBA00022695"/>
    </source>
</evidence>
<dbReference type="GO" id="GO:0006271">
    <property type="term" value="P:DNA strand elongation involved in DNA replication"/>
    <property type="evidence" value="ECO:0007669"/>
    <property type="project" value="TreeGrafter"/>
</dbReference>
<dbReference type="Gene3D" id="3.70.10.10">
    <property type="match status" value="1"/>
</dbReference>
<comment type="similarity">
    <text evidence="2 10">Belongs to the beta sliding clamp family.</text>
</comment>
<dbReference type="Pfam" id="PF02767">
    <property type="entry name" value="DNA_pol3_beta_2"/>
    <property type="match status" value="1"/>
</dbReference>
<reference evidence="14" key="1">
    <citation type="submission" date="2022-03" db="EMBL/GenBank/DDBJ databases">
        <title>Draft Genome Sequence of Firmicute Strain S0AB, a Heterotrophic Iron/Sulfur-Oxidizing Extreme Acidophile.</title>
        <authorList>
            <person name="Vergara E."/>
            <person name="Pakostova E."/>
            <person name="Johnson D.B."/>
            <person name="Holmes D.S."/>
        </authorList>
    </citation>
    <scope>NUCLEOTIDE SEQUENCE</scope>
    <source>
        <strain evidence="14">S0AB</strain>
    </source>
</reference>
<comment type="caution">
    <text evidence="14">The sequence shown here is derived from an EMBL/GenBank/DDBJ whole genome shotgun (WGS) entry which is preliminary data.</text>
</comment>
<gene>
    <name evidence="14" type="primary">dnaN_1</name>
    <name evidence="14" type="ORF">MM817_01550</name>
</gene>
<evidence type="ECO:0000256" key="8">
    <source>
        <dbReference type="ARBA" id="ARBA00022932"/>
    </source>
</evidence>
<organism evidence="14 15">
    <name type="scientific">Sulfoacidibacillus ferrooxidans</name>
    <dbReference type="NCBI Taxonomy" id="2005001"/>
    <lineage>
        <taxon>Bacteria</taxon>
        <taxon>Bacillati</taxon>
        <taxon>Bacillota</taxon>
        <taxon>Bacilli</taxon>
        <taxon>Bacillales</taxon>
        <taxon>Alicyclobacillaceae</taxon>
        <taxon>Sulfoacidibacillus</taxon>
    </lineage>
</organism>